<evidence type="ECO:0000256" key="9">
    <source>
        <dbReference type="ARBA" id="ARBA00023015"/>
    </source>
</evidence>
<feature type="compositionally biased region" description="Low complexity" evidence="17">
    <location>
        <begin position="496"/>
        <end position="512"/>
    </location>
</feature>
<keyword evidence="9" id="KW-0805">Transcription regulation</keyword>
<dbReference type="GO" id="GO:0070611">
    <property type="term" value="F:histone H3R2 methyltransferase activity"/>
    <property type="evidence" value="ECO:0000318"/>
    <property type="project" value="GO_Central"/>
</dbReference>
<evidence type="ECO:0000256" key="4">
    <source>
        <dbReference type="ARBA" id="ARBA00022490"/>
    </source>
</evidence>
<dbReference type="GeneID" id="101756432"/>
<evidence type="ECO:0000256" key="5">
    <source>
        <dbReference type="ARBA" id="ARBA00022603"/>
    </source>
</evidence>
<dbReference type="GO" id="GO:0042803">
    <property type="term" value="F:protein homodimerization activity"/>
    <property type="evidence" value="ECO:0007669"/>
    <property type="project" value="UniProtKB-ARBA"/>
</dbReference>
<dbReference type="RefSeq" id="XP_004958628.1">
    <property type="nucleotide sequence ID" value="XM_004958571.3"/>
</dbReference>
<dbReference type="PANTHER" id="PTHR11006">
    <property type="entry name" value="PROTEIN ARGININE N-METHYLTRANSFERASE"/>
    <property type="match status" value="1"/>
</dbReference>
<feature type="domain" description="Protein arginine N-methyltransferase" evidence="18">
    <location>
        <begin position="295"/>
        <end position="447"/>
    </location>
</feature>
<dbReference type="SUPFAM" id="SSF53335">
    <property type="entry name" value="S-adenosyl-L-methionine-dependent methyltransferases"/>
    <property type="match status" value="1"/>
</dbReference>
<evidence type="ECO:0000313" key="20">
    <source>
        <dbReference type="EMBL" id="RCV14431.1"/>
    </source>
</evidence>
<name>K3ZS59_SETIT</name>
<evidence type="ECO:0000259" key="18">
    <source>
        <dbReference type="Pfam" id="PF22528"/>
    </source>
</evidence>
<dbReference type="EMBL" id="CM003529">
    <property type="protein sequence ID" value="RCV14431.1"/>
    <property type="molecule type" value="Genomic_DNA"/>
</dbReference>
<dbReference type="GO" id="GO:0006338">
    <property type="term" value="P:chromatin remodeling"/>
    <property type="evidence" value="ECO:0000318"/>
    <property type="project" value="GO_Central"/>
</dbReference>
<dbReference type="Gene3D" id="2.70.160.11">
    <property type="entry name" value="Hnrnp arginine n-methyltransferase1"/>
    <property type="match status" value="1"/>
</dbReference>
<keyword evidence="4" id="KW-0963">Cytoplasm</keyword>
<dbReference type="GO" id="GO:0006355">
    <property type="term" value="P:regulation of DNA-templated transcription"/>
    <property type="evidence" value="ECO:0000318"/>
    <property type="project" value="GO_Central"/>
</dbReference>
<evidence type="ECO:0000256" key="3">
    <source>
        <dbReference type="ARBA" id="ARBA00011925"/>
    </source>
</evidence>
<evidence type="ECO:0000256" key="13">
    <source>
        <dbReference type="ARBA" id="ARBA00049086"/>
    </source>
</evidence>
<dbReference type="InterPro" id="IPR057622">
    <property type="entry name" value="CARM1-like_PH"/>
</dbReference>
<dbReference type="EnsemblPlants" id="KQL27103">
    <property type="protein sequence ID" value="KQL27103"/>
    <property type="gene ID" value="SETIT_029439mg"/>
</dbReference>
<evidence type="ECO:0000256" key="12">
    <source>
        <dbReference type="ARBA" id="ARBA00030670"/>
    </source>
</evidence>
<organism evidence="21 22">
    <name type="scientific">Setaria italica</name>
    <name type="common">Foxtail millet</name>
    <name type="synonym">Panicum italicum</name>
    <dbReference type="NCBI Taxonomy" id="4555"/>
    <lineage>
        <taxon>Eukaryota</taxon>
        <taxon>Viridiplantae</taxon>
        <taxon>Streptophyta</taxon>
        <taxon>Embryophyta</taxon>
        <taxon>Tracheophyta</taxon>
        <taxon>Spermatophyta</taxon>
        <taxon>Magnoliopsida</taxon>
        <taxon>Liliopsida</taxon>
        <taxon>Poales</taxon>
        <taxon>Poaceae</taxon>
        <taxon>PACMAD clade</taxon>
        <taxon>Panicoideae</taxon>
        <taxon>Panicodae</taxon>
        <taxon>Paniceae</taxon>
        <taxon>Cenchrinae</taxon>
        <taxon>Setaria</taxon>
    </lineage>
</organism>
<evidence type="ECO:0000256" key="11">
    <source>
        <dbReference type="ARBA" id="ARBA00023242"/>
    </source>
</evidence>
<dbReference type="AlphaFoldDB" id="K3ZS59"/>
<comment type="function">
    <text evidence="14">Methylates (mono- and asymmetric dimethylation) the guanidino nitrogens of arginyl residues in several proteins involved in DNA packaging, transcription regulation, and mRNA stability. Recruited to promoters upon gene activation, methylates histone H3 and activates transcription via chromatin remodeling.</text>
</comment>
<proteinExistence type="predicted"/>
<dbReference type="GO" id="GO:0035241">
    <property type="term" value="F:protein-arginine omega-N monomethyltransferase activity"/>
    <property type="evidence" value="ECO:0007669"/>
    <property type="project" value="UniProtKB-ARBA"/>
</dbReference>
<dbReference type="Gramene" id="KQL27103">
    <property type="protein sequence ID" value="KQL27103"/>
    <property type="gene ID" value="SETIT_029439mg"/>
</dbReference>
<dbReference type="FunFam" id="2.70.160.11:FF:000002">
    <property type="entry name" value="Probable histone-arginine methyltransferase CARM1"/>
    <property type="match status" value="1"/>
</dbReference>
<dbReference type="InterPro" id="IPR029063">
    <property type="entry name" value="SAM-dependent_MTases_sf"/>
</dbReference>
<keyword evidence="11" id="KW-0539">Nucleus</keyword>
<reference evidence="21" key="3">
    <citation type="submission" date="2018-08" db="UniProtKB">
        <authorList>
            <consortium name="EnsemblPlants"/>
        </authorList>
    </citation>
    <scope>IDENTIFICATION</scope>
    <source>
        <strain evidence="21">Yugu1</strain>
    </source>
</reference>
<dbReference type="GO" id="GO:0005737">
    <property type="term" value="C:cytoplasm"/>
    <property type="evidence" value="ECO:0007669"/>
    <property type="project" value="UniProtKB-SubCell"/>
</dbReference>
<evidence type="ECO:0000256" key="8">
    <source>
        <dbReference type="ARBA" id="ARBA00022853"/>
    </source>
</evidence>
<evidence type="ECO:0000313" key="21">
    <source>
        <dbReference type="EnsemblPlants" id="KQL27103"/>
    </source>
</evidence>
<dbReference type="EMBL" id="AGNK02001364">
    <property type="status" value="NOT_ANNOTATED_CDS"/>
    <property type="molecule type" value="Genomic_DNA"/>
</dbReference>
<dbReference type="InterPro" id="IPR025799">
    <property type="entry name" value="Arg_MeTrfase"/>
</dbReference>
<keyword evidence="8" id="KW-0156">Chromatin regulator</keyword>
<dbReference type="GO" id="GO:0009909">
    <property type="term" value="P:regulation of flower development"/>
    <property type="evidence" value="ECO:0007669"/>
    <property type="project" value="UniProtKB-ARBA"/>
</dbReference>
<evidence type="ECO:0000256" key="6">
    <source>
        <dbReference type="ARBA" id="ARBA00022679"/>
    </source>
</evidence>
<dbReference type="OrthoDB" id="7848332at2759"/>
<dbReference type="GO" id="GO:0032259">
    <property type="term" value="P:methylation"/>
    <property type="evidence" value="ECO:0007669"/>
    <property type="project" value="UniProtKB-KW"/>
</dbReference>
<feature type="region of interest" description="Disordered" evidence="17">
    <location>
        <begin position="496"/>
        <end position="525"/>
    </location>
</feature>
<feature type="domain" description="Probable histone-arginine methyltransferase CARM1-like N-terminal PH" evidence="19">
    <location>
        <begin position="6"/>
        <end position="116"/>
    </location>
</feature>
<dbReference type="KEGG" id="sita:101756432"/>
<dbReference type="Pfam" id="PF06325">
    <property type="entry name" value="PrmA"/>
    <property type="match status" value="1"/>
</dbReference>
<dbReference type="HOGENOM" id="CLU_017375_0_2_1"/>
<evidence type="ECO:0000256" key="1">
    <source>
        <dbReference type="ARBA" id="ARBA00004123"/>
    </source>
</evidence>
<sequence length="538" mass="59612">MASPDLFPNVTFSDVSAAAAPANEGATAAFGVGAATGAPRLSLVKAGKPEVEPTVEIDLFDAQIFKLGPSEWLCVYDESEAKAGVEEKSFSRAIKVVLRTEAESKAFSLAFQRWKQQVISGKAGEPLENGSIIASKSKFDTKIEASSAKMYFHYYGQLLHQQNMLQDFVRTGTYYAAVMENRSDFEGRVVVDVGAGSGILSLFAAQAGAKHVYAVEASEMAEHAQRLISGNPSLGQRITVIKGKVEEVELPEKVDILISEPMGTLLVNERMLESYVIARDRFLAPDGKMFPTTGRIHMAPFSDEYLYVEMANKALFWQQHNFFGVDLTPLHGSAFQGYFSQPVVDAFDPRLLISPPTYHTLDFTSMKEEELYEIDIPLSFVASVGTRVHGLACWFDVLFNGSTVQRWLTTAPGSPTTHWYQLRCVLSQPLYVMAGQEITGRLHLVAHSSQSYTIYLTMSAKMWGVEQDGILQTSTGKLELKEPYYRLSQPQSYMLQQDQQQQQQQLPSLKPQGSEQHMQEGLSPGITIDQVDQECGLH</sequence>
<dbReference type="GO" id="GO:0035242">
    <property type="term" value="F:protein-arginine omega-N asymmetric methyltransferase activity"/>
    <property type="evidence" value="ECO:0007669"/>
    <property type="project" value="UniProtKB-EC"/>
</dbReference>
<keyword evidence="5 16" id="KW-0489">Methyltransferase</keyword>
<dbReference type="FunCoup" id="K3ZS59">
    <property type="interactions" value="1671"/>
</dbReference>
<keyword evidence="10" id="KW-0804">Transcription</keyword>
<comment type="subcellular location">
    <subcellularLocation>
        <location evidence="2">Cytoplasm</location>
    </subcellularLocation>
    <subcellularLocation>
        <location evidence="1">Nucleus</location>
    </subcellularLocation>
</comment>
<protein>
    <recommendedName>
        <fullName evidence="15">Probable histone-arginine methyltransferase CARM1</fullName>
        <ecNumber evidence="3">2.1.1.319</ecNumber>
    </recommendedName>
    <alternativeName>
        <fullName evidence="12">Protein arginine N-methyltransferase 4</fullName>
    </alternativeName>
</protein>
<dbReference type="Pfam" id="PF22528">
    <property type="entry name" value="PRMT_C"/>
    <property type="match status" value="1"/>
</dbReference>
<dbReference type="GO" id="GO:0010228">
    <property type="term" value="P:vegetative to reproductive phase transition of meristem"/>
    <property type="evidence" value="ECO:0007669"/>
    <property type="project" value="UniProtKB-ARBA"/>
</dbReference>
<dbReference type="Gene3D" id="3.40.50.150">
    <property type="entry name" value="Vaccinia Virus protein VP39"/>
    <property type="match status" value="1"/>
</dbReference>
<dbReference type="Pfam" id="PF25350">
    <property type="entry name" value="PH_PRMT_N"/>
    <property type="match status" value="1"/>
</dbReference>
<evidence type="ECO:0000256" key="10">
    <source>
        <dbReference type="ARBA" id="ARBA00023163"/>
    </source>
</evidence>
<dbReference type="Proteomes" id="UP000004995">
    <property type="component" value="Unassembled WGS sequence"/>
</dbReference>
<dbReference type="STRING" id="4555.K3ZS59"/>
<dbReference type="CDD" id="cd02440">
    <property type="entry name" value="AdoMet_MTases"/>
    <property type="match status" value="1"/>
</dbReference>
<dbReference type="FunFam" id="3.40.50.150:FF:000052">
    <property type="entry name" value="Probable histone-arginine methyltransferase CARM1"/>
    <property type="match status" value="1"/>
</dbReference>
<evidence type="ECO:0000256" key="2">
    <source>
        <dbReference type="ARBA" id="ARBA00004496"/>
    </source>
</evidence>
<reference evidence="20 22" key="1">
    <citation type="journal article" date="2012" name="Nat. Biotechnol.">
        <title>Reference genome sequence of the model plant Setaria.</title>
        <authorList>
            <person name="Bennetzen J.L."/>
            <person name="Schmutz J."/>
            <person name="Wang H."/>
            <person name="Percifield R."/>
            <person name="Hawkins J."/>
            <person name="Pontaroli A.C."/>
            <person name="Estep M."/>
            <person name="Feng L."/>
            <person name="Vaughn J.N."/>
            <person name="Grimwood J."/>
            <person name="Jenkins J."/>
            <person name="Barry K."/>
            <person name="Lindquist E."/>
            <person name="Hellsten U."/>
            <person name="Deshpande S."/>
            <person name="Wang X."/>
            <person name="Wu X."/>
            <person name="Mitros T."/>
            <person name="Triplett J."/>
            <person name="Yang X."/>
            <person name="Ye C.Y."/>
            <person name="Mauro-Herrera M."/>
            <person name="Wang L."/>
            <person name="Li P."/>
            <person name="Sharma M."/>
            <person name="Sharma R."/>
            <person name="Ronald P.C."/>
            <person name="Panaud O."/>
            <person name="Kellogg E.A."/>
            <person name="Brutnell T.P."/>
            <person name="Doust A.N."/>
            <person name="Tuskan G.A."/>
            <person name="Rokhsar D."/>
            <person name="Devos K.M."/>
        </authorList>
    </citation>
    <scope>NUCLEOTIDE SEQUENCE [LARGE SCALE GENOMIC DNA]</scope>
    <source>
        <strain evidence="22">cv. Yugu1</strain>
        <strain evidence="20">Yugu1</strain>
    </source>
</reference>
<gene>
    <name evidence="21" type="primary">LOC101756432</name>
    <name evidence="20" type="ORF">SETIT_2G425700v2</name>
</gene>
<evidence type="ECO:0000256" key="15">
    <source>
        <dbReference type="ARBA" id="ARBA00072482"/>
    </source>
</evidence>
<evidence type="ECO:0000256" key="16">
    <source>
        <dbReference type="PROSITE-ProRule" id="PRU01015"/>
    </source>
</evidence>
<dbReference type="PROSITE" id="PS51678">
    <property type="entry name" value="SAM_MT_PRMT"/>
    <property type="match status" value="1"/>
</dbReference>
<keyword evidence="22" id="KW-1185">Reference proteome</keyword>
<dbReference type="eggNOG" id="KOG1500">
    <property type="taxonomic scope" value="Eukaryota"/>
</dbReference>
<accession>K3ZS59</accession>
<evidence type="ECO:0000259" key="19">
    <source>
        <dbReference type="Pfam" id="PF25350"/>
    </source>
</evidence>
<evidence type="ECO:0000256" key="17">
    <source>
        <dbReference type="SAM" id="MobiDB-lite"/>
    </source>
</evidence>
<dbReference type="EC" id="2.1.1.319" evidence="3"/>
<dbReference type="GO" id="GO:0046982">
    <property type="term" value="F:protein heterodimerization activity"/>
    <property type="evidence" value="ECO:0007669"/>
    <property type="project" value="UniProtKB-ARBA"/>
</dbReference>
<dbReference type="OMA" id="GIGDGMD"/>
<dbReference type="PANTHER" id="PTHR11006:SF10">
    <property type="entry name" value="HISTONE-ARGININE METHYLTRANSFERASE CARMER-RELATED"/>
    <property type="match status" value="1"/>
</dbReference>
<dbReference type="InterPro" id="IPR055135">
    <property type="entry name" value="PRMT_dom"/>
</dbReference>
<keyword evidence="6 16" id="KW-0808">Transferase</keyword>
<dbReference type="GO" id="GO:0005634">
    <property type="term" value="C:nucleus"/>
    <property type="evidence" value="ECO:0007669"/>
    <property type="project" value="UniProtKB-SubCell"/>
</dbReference>
<reference evidence="20" key="2">
    <citation type="submission" date="2015-07" db="EMBL/GenBank/DDBJ databases">
        <authorList>
            <person name="Noorani M."/>
        </authorList>
    </citation>
    <scope>NUCLEOTIDE SEQUENCE</scope>
    <source>
        <strain evidence="20">Yugu1</strain>
    </source>
</reference>
<comment type="catalytic activity">
    <reaction evidence="13">
        <text>L-arginyl-[protein] + 2 S-adenosyl-L-methionine = N(omega),N(omega)-dimethyl-L-arginyl-[protein] + 2 S-adenosyl-L-homocysteine + 2 H(+)</text>
        <dbReference type="Rhea" id="RHEA:48096"/>
        <dbReference type="Rhea" id="RHEA-COMP:10532"/>
        <dbReference type="Rhea" id="RHEA-COMP:11991"/>
        <dbReference type="ChEBI" id="CHEBI:15378"/>
        <dbReference type="ChEBI" id="CHEBI:29965"/>
        <dbReference type="ChEBI" id="CHEBI:57856"/>
        <dbReference type="ChEBI" id="CHEBI:59789"/>
        <dbReference type="ChEBI" id="CHEBI:61897"/>
        <dbReference type="EC" id="2.1.1.319"/>
    </reaction>
</comment>
<keyword evidence="7 16" id="KW-0949">S-adenosyl-L-methionine</keyword>
<evidence type="ECO:0000256" key="14">
    <source>
        <dbReference type="ARBA" id="ARBA00059406"/>
    </source>
</evidence>
<evidence type="ECO:0000313" key="22">
    <source>
        <dbReference type="Proteomes" id="UP000004995"/>
    </source>
</evidence>
<evidence type="ECO:0000256" key="7">
    <source>
        <dbReference type="ARBA" id="ARBA00022691"/>
    </source>
</evidence>